<dbReference type="EMBL" id="KZ613481">
    <property type="protein sequence ID" value="PMD21466.1"/>
    <property type="molecule type" value="Genomic_DNA"/>
</dbReference>
<reference evidence="1 2" key="1">
    <citation type="submission" date="2016-05" db="EMBL/GenBank/DDBJ databases">
        <title>A degradative enzymes factory behind the ericoid mycorrhizal symbiosis.</title>
        <authorList>
            <consortium name="DOE Joint Genome Institute"/>
            <person name="Martino E."/>
            <person name="Morin E."/>
            <person name="Grelet G."/>
            <person name="Kuo A."/>
            <person name="Kohler A."/>
            <person name="Daghino S."/>
            <person name="Barry K."/>
            <person name="Choi C."/>
            <person name="Cichocki N."/>
            <person name="Clum A."/>
            <person name="Copeland A."/>
            <person name="Hainaut M."/>
            <person name="Haridas S."/>
            <person name="Labutti K."/>
            <person name="Lindquist E."/>
            <person name="Lipzen A."/>
            <person name="Khouja H.-R."/>
            <person name="Murat C."/>
            <person name="Ohm R."/>
            <person name="Olson A."/>
            <person name="Spatafora J."/>
            <person name="Veneault-Fourrey C."/>
            <person name="Henrissat B."/>
            <person name="Grigoriev I."/>
            <person name="Martin F."/>
            <person name="Perotto S."/>
        </authorList>
    </citation>
    <scope>NUCLEOTIDE SEQUENCE [LARGE SCALE GENOMIC DNA]</scope>
    <source>
        <strain evidence="1 2">UAMH 7357</strain>
    </source>
</reference>
<name>A0A2J6Q5C0_9HELO</name>
<gene>
    <name evidence="1" type="ORF">NA56DRAFT_127443</name>
</gene>
<dbReference type="OrthoDB" id="3510536at2759"/>
<keyword evidence="2" id="KW-1185">Reference proteome</keyword>
<dbReference type="AlphaFoldDB" id="A0A2J6Q5C0"/>
<evidence type="ECO:0000313" key="2">
    <source>
        <dbReference type="Proteomes" id="UP000235672"/>
    </source>
</evidence>
<dbReference type="Proteomes" id="UP000235672">
    <property type="component" value="Unassembled WGS sequence"/>
</dbReference>
<accession>A0A2J6Q5C0</accession>
<sequence length="180" mass="20342">MDTQNPPTMINMERDCIFLTDPVSLKLGSASNTNQDGEIGPDGMERQIRRLAIALSAFENLLKQHCEVVIIQLLSTFPNLEEIVLVLGDMVSSDEVMGGDLDVAEIKKKGVLKRGVLMALCMKVFQPWRAFDHLWGVEMVESAVGRWIEDVVRRNGEFGLDWKPPRIKIRELRSACQFRA</sequence>
<protein>
    <submittedName>
        <fullName evidence="1">Uncharacterized protein</fullName>
    </submittedName>
</protein>
<evidence type="ECO:0000313" key="1">
    <source>
        <dbReference type="EMBL" id="PMD21466.1"/>
    </source>
</evidence>
<proteinExistence type="predicted"/>
<organism evidence="1 2">
    <name type="scientific">Hyaloscypha hepaticicola</name>
    <dbReference type="NCBI Taxonomy" id="2082293"/>
    <lineage>
        <taxon>Eukaryota</taxon>
        <taxon>Fungi</taxon>
        <taxon>Dikarya</taxon>
        <taxon>Ascomycota</taxon>
        <taxon>Pezizomycotina</taxon>
        <taxon>Leotiomycetes</taxon>
        <taxon>Helotiales</taxon>
        <taxon>Hyaloscyphaceae</taxon>
        <taxon>Hyaloscypha</taxon>
    </lineage>
</organism>